<feature type="domain" description="Nephrocystin 3-like N-terminal" evidence="2">
    <location>
        <begin position="109"/>
        <end position="275"/>
    </location>
</feature>
<evidence type="ECO:0000259" key="2">
    <source>
        <dbReference type="Pfam" id="PF24883"/>
    </source>
</evidence>
<evidence type="ECO:0000313" key="5">
    <source>
        <dbReference type="Proteomes" id="UP001303160"/>
    </source>
</evidence>
<evidence type="ECO:0008006" key="6">
    <source>
        <dbReference type="Google" id="ProtNLM"/>
    </source>
</evidence>
<dbReference type="InterPro" id="IPR056693">
    <property type="entry name" value="DUF7791"/>
</dbReference>
<dbReference type="AlphaFoldDB" id="A0AAN6XHT5"/>
<dbReference type="SUPFAM" id="SSF52540">
    <property type="entry name" value="P-loop containing nucleoside triphosphate hydrolases"/>
    <property type="match status" value="1"/>
</dbReference>
<comment type="caution">
    <text evidence="4">The sequence shown here is derived from an EMBL/GenBank/DDBJ whole genome shotgun (WGS) entry which is preliminary data.</text>
</comment>
<reference evidence="4" key="1">
    <citation type="journal article" date="2023" name="Mol. Phylogenet. Evol.">
        <title>Genome-scale phylogeny and comparative genomics of the fungal order Sordariales.</title>
        <authorList>
            <person name="Hensen N."/>
            <person name="Bonometti L."/>
            <person name="Westerberg I."/>
            <person name="Brannstrom I.O."/>
            <person name="Guillou S."/>
            <person name="Cros-Aarteil S."/>
            <person name="Calhoun S."/>
            <person name="Haridas S."/>
            <person name="Kuo A."/>
            <person name="Mondo S."/>
            <person name="Pangilinan J."/>
            <person name="Riley R."/>
            <person name="LaButti K."/>
            <person name="Andreopoulos B."/>
            <person name="Lipzen A."/>
            <person name="Chen C."/>
            <person name="Yan M."/>
            <person name="Daum C."/>
            <person name="Ng V."/>
            <person name="Clum A."/>
            <person name="Steindorff A."/>
            <person name="Ohm R.A."/>
            <person name="Martin F."/>
            <person name="Silar P."/>
            <person name="Natvig D.O."/>
            <person name="Lalanne C."/>
            <person name="Gautier V."/>
            <person name="Ament-Velasquez S.L."/>
            <person name="Kruys A."/>
            <person name="Hutchinson M.I."/>
            <person name="Powell A.J."/>
            <person name="Barry K."/>
            <person name="Miller A.N."/>
            <person name="Grigoriev I.V."/>
            <person name="Debuchy R."/>
            <person name="Gladieux P."/>
            <person name="Hiltunen Thoren M."/>
            <person name="Johannesson H."/>
        </authorList>
    </citation>
    <scope>NUCLEOTIDE SEQUENCE</scope>
    <source>
        <strain evidence="4">CBS 315.58</strain>
    </source>
</reference>
<dbReference type="InterPro" id="IPR056884">
    <property type="entry name" value="NPHP3-like_N"/>
</dbReference>
<evidence type="ECO:0000259" key="3">
    <source>
        <dbReference type="Pfam" id="PF25053"/>
    </source>
</evidence>
<gene>
    <name evidence="4" type="ORF">QBC40DRAFT_348184</name>
</gene>
<dbReference type="Proteomes" id="UP001303160">
    <property type="component" value="Unassembled WGS sequence"/>
</dbReference>
<dbReference type="Gene3D" id="3.40.50.300">
    <property type="entry name" value="P-loop containing nucleotide triphosphate hydrolases"/>
    <property type="match status" value="1"/>
</dbReference>
<dbReference type="Pfam" id="PF24883">
    <property type="entry name" value="NPHP3_N"/>
    <property type="match status" value="1"/>
</dbReference>
<protein>
    <recommendedName>
        <fullName evidence="6">NACHT domain-containing protein</fullName>
    </recommendedName>
</protein>
<evidence type="ECO:0000256" key="1">
    <source>
        <dbReference type="ARBA" id="ARBA00022737"/>
    </source>
</evidence>
<sequence length="586" mass="67820">MAKDFLRHNITHQQSSRTLQSLQSLRQDLAIVEDPYLNNIWDDVLRLTASAQAVKPQQYDSQIGDLTRRLRSFTDEFSNCQRTYQVIKSLVFVEIRRRFSLIPEAENSTNEWLMQEKTGFRKWLESGDGIFWVTGKAGSGKSTLMKFASEHHETENCLHKWAGTEKLHRGSFYFWNQGSELQKSVEGLLRTFLCQIFRHAPELVPKVCAKAPDAWTVGELRKTLEAVFDMGCIAAKFCFFIDGLDEYHGDEEDIAHLLSFLSRHHGTIKLCVSSRPRPLLDDFFDGNRKTLTISDHTKDDMRRYVLHRLQPNAKFQKFRACDPVCGEIISIIADIAKGVWLWVFLVTRDLVRAVNRNEGITKLREILDRFPEDLEAYFKFIIDGVHPIHKQDMARIFLITVEEVQPLPLFAFSLLEREKLDPLYAMKAPISPLVGLAADEVKVQKDRLHNRCSDLLIVDDGPHPVFLDHPVDFLHRTVRDYLRDCHYQQLTDILKSQFQPLVSLGHMMLFLLKGLPPINIQKPTQITRLIQIVDELLYYAHEAEKLDGSTTSPLAPILDEMDRVCTFFTAASMRYHWTHLRDMPRV</sequence>
<accession>A0AAN6XHT5</accession>
<evidence type="ECO:0000313" key="4">
    <source>
        <dbReference type="EMBL" id="KAK4201018.1"/>
    </source>
</evidence>
<dbReference type="EMBL" id="MU863912">
    <property type="protein sequence ID" value="KAK4201018.1"/>
    <property type="molecule type" value="Genomic_DNA"/>
</dbReference>
<keyword evidence="1" id="KW-0677">Repeat</keyword>
<feature type="domain" description="DUF7791" evidence="3">
    <location>
        <begin position="385"/>
        <end position="517"/>
    </location>
</feature>
<proteinExistence type="predicted"/>
<dbReference type="InterPro" id="IPR027417">
    <property type="entry name" value="P-loop_NTPase"/>
</dbReference>
<dbReference type="Pfam" id="PF25053">
    <property type="entry name" value="DUF7791"/>
    <property type="match status" value="1"/>
</dbReference>
<reference evidence="4" key="2">
    <citation type="submission" date="2023-05" db="EMBL/GenBank/DDBJ databases">
        <authorList>
            <consortium name="Lawrence Berkeley National Laboratory"/>
            <person name="Steindorff A."/>
            <person name="Hensen N."/>
            <person name="Bonometti L."/>
            <person name="Westerberg I."/>
            <person name="Brannstrom I.O."/>
            <person name="Guillou S."/>
            <person name="Cros-Aarteil S."/>
            <person name="Calhoun S."/>
            <person name="Haridas S."/>
            <person name="Kuo A."/>
            <person name="Mondo S."/>
            <person name="Pangilinan J."/>
            <person name="Riley R."/>
            <person name="Labutti K."/>
            <person name="Andreopoulos B."/>
            <person name="Lipzen A."/>
            <person name="Chen C."/>
            <person name="Yanf M."/>
            <person name="Daum C."/>
            <person name="Ng V."/>
            <person name="Clum A."/>
            <person name="Ohm R."/>
            <person name="Martin F."/>
            <person name="Silar P."/>
            <person name="Natvig D."/>
            <person name="Lalanne C."/>
            <person name="Gautier V."/>
            <person name="Ament-Velasquez S.L."/>
            <person name="Kruys A."/>
            <person name="Hutchinson M.I."/>
            <person name="Powell A.J."/>
            <person name="Barry K."/>
            <person name="Miller A.N."/>
            <person name="Grigoriev I.V."/>
            <person name="Debuchy R."/>
            <person name="Gladieux P."/>
            <person name="Thoren M.H."/>
            <person name="Johannesson H."/>
        </authorList>
    </citation>
    <scope>NUCLEOTIDE SEQUENCE</scope>
    <source>
        <strain evidence="4">CBS 315.58</strain>
    </source>
</reference>
<organism evidence="4 5">
    <name type="scientific">Triangularia verruculosa</name>
    <dbReference type="NCBI Taxonomy" id="2587418"/>
    <lineage>
        <taxon>Eukaryota</taxon>
        <taxon>Fungi</taxon>
        <taxon>Dikarya</taxon>
        <taxon>Ascomycota</taxon>
        <taxon>Pezizomycotina</taxon>
        <taxon>Sordariomycetes</taxon>
        <taxon>Sordariomycetidae</taxon>
        <taxon>Sordariales</taxon>
        <taxon>Podosporaceae</taxon>
        <taxon>Triangularia</taxon>
    </lineage>
</organism>
<name>A0AAN6XHT5_9PEZI</name>
<keyword evidence="5" id="KW-1185">Reference proteome</keyword>
<dbReference type="PANTHER" id="PTHR10039:SF5">
    <property type="entry name" value="NACHT DOMAIN-CONTAINING PROTEIN"/>
    <property type="match status" value="1"/>
</dbReference>
<dbReference type="PANTHER" id="PTHR10039">
    <property type="entry name" value="AMELOGENIN"/>
    <property type="match status" value="1"/>
</dbReference>